<evidence type="ECO:0000259" key="1">
    <source>
        <dbReference type="Pfam" id="PF00534"/>
    </source>
</evidence>
<dbReference type="GO" id="GO:0016757">
    <property type="term" value="F:glycosyltransferase activity"/>
    <property type="evidence" value="ECO:0007669"/>
    <property type="project" value="InterPro"/>
</dbReference>
<evidence type="ECO:0000313" key="2">
    <source>
        <dbReference type="EMBL" id="SFE96068.1"/>
    </source>
</evidence>
<dbReference type="RefSeq" id="WP_029626580.1">
    <property type="nucleotide sequence ID" value="NZ_AFSL01000047.1"/>
</dbReference>
<protein>
    <submittedName>
        <fullName evidence="2">Glycosyltransferase involved in cell wall bisynthesis</fullName>
    </submittedName>
</protein>
<proteinExistence type="predicted"/>
<dbReference type="InterPro" id="IPR001296">
    <property type="entry name" value="Glyco_trans_1"/>
</dbReference>
<keyword evidence="2" id="KW-0808">Transferase</keyword>
<evidence type="ECO:0000313" key="3">
    <source>
        <dbReference type="Proteomes" id="UP000181976"/>
    </source>
</evidence>
<dbReference type="STRING" id="385682.SAMN05444380_12433"/>
<dbReference type="AlphaFoldDB" id="A0A1I2EUE7"/>
<name>A0A1I2EUE7_9BACT</name>
<accession>A0A1I2EUE7</accession>
<feature type="domain" description="Glycosyl transferase family 1" evidence="1">
    <location>
        <begin position="219"/>
        <end position="372"/>
    </location>
</feature>
<dbReference type="Gene3D" id="3.40.50.2000">
    <property type="entry name" value="Glycogen Phosphorylase B"/>
    <property type="match status" value="2"/>
</dbReference>
<dbReference type="Proteomes" id="UP000181976">
    <property type="component" value="Unassembled WGS sequence"/>
</dbReference>
<reference evidence="2 3" key="1">
    <citation type="submission" date="2016-10" db="EMBL/GenBank/DDBJ databases">
        <authorList>
            <person name="de Groot N.N."/>
        </authorList>
    </citation>
    <scope>NUCLEOTIDE SEQUENCE [LARGE SCALE GENOMIC DNA]</scope>
    <source>
        <strain evidence="2 3">DSM 19012</strain>
    </source>
</reference>
<dbReference type="SUPFAM" id="SSF53756">
    <property type="entry name" value="UDP-Glycosyltransferase/glycogen phosphorylase"/>
    <property type="match status" value="1"/>
</dbReference>
<dbReference type="EMBL" id="FONA01000024">
    <property type="protein sequence ID" value="SFE96068.1"/>
    <property type="molecule type" value="Genomic_DNA"/>
</dbReference>
<dbReference type="PANTHER" id="PTHR12526">
    <property type="entry name" value="GLYCOSYLTRANSFERASE"/>
    <property type="match status" value="1"/>
</dbReference>
<organism evidence="2 3">
    <name type="scientific">Thermophagus xiamenensis</name>
    <dbReference type="NCBI Taxonomy" id="385682"/>
    <lineage>
        <taxon>Bacteria</taxon>
        <taxon>Pseudomonadati</taxon>
        <taxon>Bacteroidota</taxon>
        <taxon>Bacteroidia</taxon>
        <taxon>Marinilabiliales</taxon>
        <taxon>Marinilabiliaceae</taxon>
        <taxon>Thermophagus</taxon>
    </lineage>
</organism>
<dbReference type="Pfam" id="PF00534">
    <property type="entry name" value="Glycos_transf_1"/>
    <property type="match status" value="1"/>
</dbReference>
<dbReference type="InParanoid" id="A0A1I2EUE7"/>
<dbReference type="eggNOG" id="COG0438">
    <property type="taxonomic scope" value="Bacteria"/>
</dbReference>
<gene>
    <name evidence="2" type="ORF">SAMN05444380_12433</name>
</gene>
<sequence length="405" mass="46580">MTTLCLYTSGFPYGSGEQFIETEIKYLVKEFDRVVIIPANISGPRRELPDGVEILQPEYSGFTKLKGLLSIGWWVLYCLKDVWRHPNKILIISAILHRGYEAKIMDAFLKKHHLKHNTLHYTYWFTDQSTILAILKSRGKIEHFVSRAHGYDLYFERRKEGFIPFRKFQLKQVSRLFLISKNGVDYMKKKYPRFASKYRLSYMGTENSESPLLSPPPENNTYIVVSCSMVIKLKRIDLIVRALAEIKDIKIRWVHFGDGILSEDVKDLAQRLLPKNIKAEFKGLVPNDTVLKFFRDNYIDCFINVSSSEGLPVSIMEATSFGIPVLATDVGGTKEIVNSETGILMPASPDPHSVANNLRLILETKARNPEARLKTYNFWNSHFNAKNNYIAFCKSLKETNRPLGR</sequence>
<dbReference type="OrthoDB" id="7560678at2"/>
<keyword evidence="3" id="KW-1185">Reference proteome</keyword>